<dbReference type="InterPro" id="IPR000847">
    <property type="entry name" value="LysR_HTH_N"/>
</dbReference>
<evidence type="ECO:0000256" key="2">
    <source>
        <dbReference type="ARBA" id="ARBA00023015"/>
    </source>
</evidence>
<feature type="domain" description="HTH lysR-type" evidence="5">
    <location>
        <begin position="1"/>
        <end position="59"/>
    </location>
</feature>
<sequence length="316" mass="34991">MDRLENIETFVRVAQTQSFAEAARQLRVSKSVVTSRVKQLEDHVGAPLFHRSTRVVRLSDVGQAFLRACVELVGRANDIMDQMRDAKDGPTGTLRVHALTGFVLGHFATLLRAFQVSFPDIHLELIVSDAVVDPVKAGVDCALQIFPAASTELVSRPLFPVRRVFCATPEYLRAHGRPASPRELHKHTLGLYSGYPTRDRWTFHHAGEQVTLYMSAALLTNSVHLLREYAMEHAGIVCLPTLVAGEAILRGDLEVVLPAHQLSSFSLSAVYAGTSRNAFKLRLFIEHLTQAFSKVPPWDAAMIERGLLPPGLIWDA</sequence>
<evidence type="ECO:0000259" key="5">
    <source>
        <dbReference type="PROSITE" id="PS50931"/>
    </source>
</evidence>
<dbReference type="Gene3D" id="1.10.10.10">
    <property type="entry name" value="Winged helix-like DNA-binding domain superfamily/Winged helix DNA-binding domain"/>
    <property type="match status" value="1"/>
</dbReference>
<accession>A0A250DIC9</accession>
<dbReference type="SUPFAM" id="SSF53850">
    <property type="entry name" value="Periplasmic binding protein-like II"/>
    <property type="match status" value="1"/>
</dbReference>
<gene>
    <name evidence="6" type="ORF">CKY39_11200</name>
</gene>
<reference evidence="6 7" key="1">
    <citation type="submission" date="2017-09" db="EMBL/GenBank/DDBJ databases">
        <title>The diverse metabolic capabilities of V. boronicumulans make it an excellent choice for continued studies on novel biodegradation.</title>
        <authorList>
            <person name="Sun S."/>
        </authorList>
    </citation>
    <scope>NUCLEOTIDE SEQUENCE [LARGE SCALE GENOMIC DNA]</scope>
    <source>
        <strain evidence="6 7">J1</strain>
    </source>
</reference>
<dbReference type="InterPro" id="IPR058163">
    <property type="entry name" value="LysR-type_TF_proteobact-type"/>
</dbReference>
<dbReference type="PANTHER" id="PTHR30537">
    <property type="entry name" value="HTH-TYPE TRANSCRIPTIONAL REGULATOR"/>
    <property type="match status" value="1"/>
</dbReference>
<organism evidence="6 7">
    <name type="scientific">Variovorax boronicumulans</name>
    <dbReference type="NCBI Taxonomy" id="436515"/>
    <lineage>
        <taxon>Bacteria</taxon>
        <taxon>Pseudomonadati</taxon>
        <taxon>Pseudomonadota</taxon>
        <taxon>Betaproteobacteria</taxon>
        <taxon>Burkholderiales</taxon>
        <taxon>Comamonadaceae</taxon>
        <taxon>Variovorax</taxon>
    </lineage>
</organism>
<dbReference type="PRINTS" id="PR00039">
    <property type="entry name" value="HTHLYSR"/>
</dbReference>
<dbReference type="SUPFAM" id="SSF46785">
    <property type="entry name" value="Winged helix' DNA-binding domain"/>
    <property type="match status" value="1"/>
</dbReference>
<evidence type="ECO:0000313" key="6">
    <source>
        <dbReference type="EMBL" id="ATA53719.1"/>
    </source>
</evidence>
<dbReference type="AlphaFoldDB" id="A0A250DIC9"/>
<evidence type="ECO:0000256" key="1">
    <source>
        <dbReference type="ARBA" id="ARBA00009437"/>
    </source>
</evidence>
<dbReference type="InterPro" id="IPR036390">
    <property type="entry name" value="WH_DNA-bd_sf"/>
</dbReference>
<keyword evidence="2" id="KW-0805">Transcription regulation</keyword>
<evidence type="ECO:0000313" key="7">
    <source>
        <dbReference type="Proteomes" id="UP000217154"/>
    </source>
</evidence>
<evidence type="ECO:0000256" key="4">
    <source>
        <dbReference type="ARBA" id="ARBA00023163"/>
    </source>
</evidence>
<dbReference type="Pfam" id="PF00126">
    <property type="entry name" value="HTH_1"/>
    <property type="match status" value="1"/>
</dbReference>
<dbReference type="InterPro" id="IPR005119">
    <property type="entry name" value="LysR_subst-bd"/>
</dbReference>
<dbReference type="GO" id="GO:0003700">
    <property type="term" value="F:DNA-binding transcription factor activity"/>
    <property type="evidence" value="ECO:0007669"/>
    <property type="project" value="InterPro"/>
</dbReference>
<dbReference type="FunFam" id="1.10.10.10:FF:000001">
    <property type="entry name" value="LysR family transcriptional regulator"/>
    <property type="match status" value="1"/>
</dbReference>
<keyword evidence="3" id="KW-0238">DNA-binding</keyword>
<proteinExistence type="inferred from homology"/>
<protein>
    <submittedName>
        <fullName evidence="6">LysR family transcriptional regulator</fullName>
    </submittedName>
</protein>
<dbReference type="InterPro" id="IPR036388">
    <property type="entry name" value="WH-like_DNA-bd_sf"/>
</dbReference>
<dbReference type="GO" id="GO:0003677">
    <property type="term" value="F:DNA binding"/>
    <property type="evidence" value="ECO:0007669"/>
    <property type="project" value="UniProtKB-KW"/>
</dbReference>
<evidence type="ECO:0000256" key="3">
    <source>
        <dbReference type="ARBA" id="ARBA00023125"/>
    </source>
</evidence>
<dbReference type="Pfam" id="PF03466">
    <property type="entry name" value="LysR_substrate"/>
    <property type="match status" value="1"/>
</dbReference>
<dbReference type="Gene3D" id="3.40.190.290">
    <property type="match status" value="1"/>
</dbReference>
<dbReference type="PANTHER" id="PTHR30537:SF5">
    <property type="entry name" value="HTH-TYPE TRANSCRIPTIONAL ACTIVATOR TTDR-RELATED"/>
    <property type="match status" value="1"/>
</dbReference>
<dbReference type="KEGG" id="vbo:CKY39_11200"/>
<comment type="similarity">
    <text evidence="1">Belongs to the LysR transcriptional regulatory family.</text>
</comment>
<name>A0A250DIC9_9BURK</name>
<dbReference type="Proteomes" id="UP000217154">
    <property type="component" value="Chromosome"/>
</dbReference>
<keyword evidence="4" id="KW-0804">Transcription</keyword>
<dbReference type="EMBL" id="CP023284">
    <property type="protein sequence ID" value="ATA53719.1"/>
    <property type="molecule type" value="Genomic_DNA"/>
</dbReference>
<dbReference type="PROSITE" id="PS50931">
    <property type="entry name" value="HTH_LYSR"/>
    <property type="match status" value="1"/>
</dbReference>
<dbReference type="CDD" id="cd08422">
    <property type="entry name" value="PBP2_CrgA_like"/>
    <property type="match status" value="1"/>
</dbReference>
<dbReference type="RefSeq" id="WP_095744492.1">
    <property type="nucleotide sequence ID" value="NZ_CP023284.1"/>
</dbReference>